<evidence type="ECO:0000313" key="4">
    <source>
        <dbReference type="EMBL" id="AAR13111.1"/>
    </source>
</evidence>
<dbReference type="EMBL" id="AF135182">
    <property type="protein sequence ID" value="AAR13111.1"/>
    <property type="molecule type" value="Genomic_DNA"/>
</dbReference>
<proteinExistence type="predicted"/>
<feature type="region of interest" description="Disordered" evidence="1">
    <location>
        <begin position="390"/>
        <end position="446"/>
    </location>
</feature>
<feature type="region of interest" description="Disordered" evidence="1">
    <location>
        <begin position="303"/>
        <end position="335"/>
    </location>
</feature>
<dbReference type="AlphaFoldDB" id="Q7BQX5"/>
<dbReference type="Pfam" id="PF18974">
    <property type="entry name" value="DUF5710"/>
    <property type="match status" value="1"/>
</dbReference>
<feature type="compositionally biased region" description="Basic and acidic residues" evidence="1">
    <location>
        <begin position="730"/>
        <end position="741"/>
    </location>
</feature>
<feature type="compositionally biased region" description="Basic and acidic residues" evidence="1">
    <location>
        <begin position="478"/>
        <end position="489"/>
    </location>
</feature>
<reference evidence="4" key="3">
    <citation type="journal article" date="2004" name="J. Bacteriol.">
        <title>Cloning Serratia entomophila antifeeding genes--a putative defective prophage active against the grass grub Costelytra zealandica.</title>
        <authorList>
            <person name="Hurst M.R."/>
            <person name="Glare T.R."/>
            <person name="Jackson T.A."/>
        </authorList>
    </citation>
    <scope>NUCLEOTIDE SEQUENCE</scope>
    <source>
        <strain evidence="4">A1MO2</strain>
        <plasmid evidence="4">pADAP</plasmid>
    </source>
</reference>
<protein>
    <submittedName>
        <fullName evidence="4">SogL</fullName>
    </submittedName>
</protein>
<geneLocation type="plasmid" evidence="4">
    <name>pADAP</name>
</geneLocation>
<evidence type="ECO:0000259" key="2">
    <source>
        <dbReference type="Pfam" id="PF18821"/>
    </source>
</evidence>
<organism evidence="4">
    <name type="scientific">Serratia entomophila</name>
    <dbReference type="NCBI Taxonomy" id="42906"/>
    <lineage>
        <taxon>Bacteria</taxon>
        <taxon>Pseudomonadati</taxon>
        <taxon>Pseudomonadota</taxon>
        <taxon>Gammaproteobacteria</taxon>
        <taxon>Enterobacterales</taxon>
        <taxon>Yersiniaceae</taxon>
        <taxon>Serratia</taxon>
    </lineage>
</organism>
<feature type="compositionally biased region" description="Polar residues" evidence="1">
    <location>
        <begin position="533"/>
        <end position="546"/>
    </location>
</feature>
<feature type="compositionally biased region" description="Pro residues" evidence="1">
    <location>
        <begin position="394"/>
        <end position="409"/>
    </location>
</feature>
<feature type="region of interest" description="Disordered" evidence="1">
    <location>
        <begin position="1049"/>
        <end position="1078"/>
    </location>
</feature>
<keyword evidence="4" id="KW-0614">Plasmid</keyword>
<feature type="region of interest" description="Disordered" evidence="1">
    <location>
        <begin position="525"/>
        <end position="546"/>
    </location>
</feature>
<feature type="domain" description="DUF5710" evidence="3">
    <location>
        <begin position="7"/>
        <end position="56"/>
    </location>
</feature>
<evidence type="ECO:0000256" key="1">
    <source>
        <dbReference type="SAM" id="MobiDB-lite"/>
    </source>
</evidence>
<reference evidence="4" key="2">
    <citation type="journal article" date="2003" name="Plasmid">
        <title>Peripheral sequences of the Serratia entomophila pADAP virulence-associated region.</title>
        <authorList>
            <person name="Hurst M.R."/>
            <person name="O'Callaghan M."/>
            <person name="Glare T.R."/>
        </authorList>
    </citation>
    <scope>NUCLEOTIDE SEQUENCE</scope>
    <source>
        <strain evidence="4">A1MO2</strain>
        <plasmid evidence="4">pADAP</plasmid>
    </source>
</reference>
<feature type="compositionally biased region" description="Polar residues" evidence="1">
    <location>
        <begin position="706"/>
        <end position="716"/>
    </location>
</feature>
<dbReference type="RefSeq" id="WP_010895744.1">
    <property type="nucleotide sequence ID" value="NC_002523.5"/>
</dbReference>
<reference evidence="4" key="1">
    <citation type="journal article" date="2000" name="J. Bacteriol.">
        <title>Plasmid-located pathogenicity determinants of Serratia entomophila, the causal agent of amber disease of grass grub, show similarity to the insecticidal toxins of Photorhabdus luminescens.</title>
        <authorList>
            <person name="Hurst M.R."/>
            <person name="Glare T.R."/>
            <person name="Jackson T.A."/>
            <person name="Ronson C.W."/>
        </authorList>
    </citation>
    <scope>NUCLEOTIDE SEQUENCE</scope>
    <source>
        <strain evidence="4">A1MO2</strain>
        <plasmid evidence="4">pADAP</plasmid>
    </source>
</reference>
<feature type="compositionally biased region" description="Low complexity" evidence="1">
    <location>
        <begin position="683"/>
        <end position="700"/>
    </location>
</feature>
<feature type="region of interest" description="Disordered" evidence="1">
    <location>
        <begin position="470"/>
        <end position="489"/>
    </location>
</feature>
<accession>Q7BQX5</accession>
<gene>
    <name evidence="4" type="primary">sogL</name>
</gene>
<dbReference type="InterPro" id="IPR040677">
    <property type="entry name" value="LPD7"/>
</dbReference>
<reference evidence="4" key="4">
    <citation type="submission" date="2017-12" db="EMBL/GenBank/DDBJ databases">
        <authorList>
            <person name="Hurst M.R.H."/>
        </authorList>
    </citation>
    <scope>NUCLEOTIDE SEQUENCE</scope>
    <source>
        <strain evidence="4">A1MO2</strain>
        <plasmid evidence="4">pADAP</plasmid>
    </source>
</reference>
<sequence>MKVTEPTYLVIPFEQLREAKRQAGKLENGQNALEFDADKKLWFARPGADLSKLSQWRTDTALVMSAQGDPQQEFGDFIRVLGGNLKGPPTMDGKAHRIAMDDDKAGKQSGVYVGHKDGFANGWFTDHRASDYRNVWSSASARPDPTVIAHQKAIAAQEQHRREQRKIKEHNQVAQASASRYEPLKQAGHNHAYLNKKGVKAAKGLRSERENLVIPLINTAGDIRTLQTIAPDGSKRLSKGGQKEGSFFVVGGSLKNGSPIVFAEGYATASSAAMALQHPVVMTIDSGNLVKVAKALHERYPDSPKLFLGDDDLPKPKRPGNPGKEKAEEAAEVTGGTVILPTFTQAERQQGLTDFNDFHQARGLEALTQLLAPTFAALNISQVEPTVENTPIAEPAPSPVDDMPPPSIPEPTLESNISANDTRMPASSDPEPTVTTAAPAESAPPFQEDYADYSHIIEELNDQEALAYSPTAPVSPSMKDEQETDDNKAVDKQVKIAPTEITSLTAAADQVEDITEPVSFARRLAPTPASGPINESANTPPTETQASDVELEVDGIRIEMPDGKQSRQVTPLDLDALMQQITHEIAADGRSVKYLFSGEPAFVDHGDRLTMATATASQNDAMILTALLVAREQYRGRIELTGSDEFKQRAVTLIAEYNLDVKMKNPQQQLMLDEARKALSNEPAPGDTPTPVGTPTAAIVPERESTSPSVATTEKNSLPPELRPTVLPTDEPRNASRKESEAGLTGTLLGHGQARYNFDESENNNYYVHLRTAGGERYIWGKELAQIVPASGLNKDDVVTLTWLGNKEVTVTAKVRDKKGKVMVDANGVEKTEEITTHRNQWEIKSAIDPQLLVSHEQQATPPATLAAYDMTHFAALQQQVIQLARDAGITLPPLPEPANDLVWLKPNGEGTAAPATRPAQPNLPAQTQDAGTVLMKAMDSENQLKLLLVKGLGEYVQGVVQYQGEYHPVLGKLCTNDKGHRYLALNAVTTEGVTAIGYGNAVNHESGANNAFVFRLKGEKDRLYAPLIEPAKCPPALHKQLGFTQDYIPPSQAPQRRDIDIVENTSRPTPQSPRPGV</sequence>
<feature type="domain" description="Large polyvalent protein-associated" evidence="2">
    <location>
        <begin position="580"/>
        <end position="675"/>
    </location>
</feature>
<feature type="region of interest" description="Disordered" evidence="1">
    <location>
        <begin position="680"/>
        <end position="742"/>
    </location>
</feature>
<name>Q7BQX5_9GAMM</name>
<dbReference type="InterPro" id="IPR043764">
    <property type="entry name" value="DUF5710"/>
</dbReference>
<dbReference type="Pfam" id="PF18821">
    <property type="entry name" value="LPD7"/>
    <property type="match status" value="1"/>
</dbReference>
<evidence type="ECO:0000259" key="3">
    <source>
        <dbReference type="Pfam" id="PF18974"/>
    </source>
</evidence>